<feature type="domain" description="Subtilisin-like protease fibronectin type-III" evidence="5">
    <location>
        <begin position="114"/>
        <end position="210"/>
    </location>
</feature>
<dbReference type="OMA" id="INVSMAM"/>
<evidence type="ECO:0000313" key="6">
    <source>
        <dbReference type="EnsemblPlants" id="TraesCS5D02G554200.1"/>
    </source>
</evidence>
<dbReference type="PROSITE" id="PS51892">
    <property type="entry name" value="SUBTILASE"/>
    <property type="match status" value="1"/>
</dbReference>
<protein>
    <recommendedName>
        <fullName evidence="8">Peptidase S8/S53 domain-containing protein</fullName>
    </recommendedName>
</protein>
<dbReference type="Gene3D" id="2.60.40.2310">
    <property type="match status" value="1"/>
</dbReference>
<name>A0A3B6N2V6_WHEAT</name>
<dbReference type="GO" id="GO:0004252">
    <property type="term" value="F:serine-type endopeptidase activity"/>
    <property type="evidence" value="ECO:0007669"/>
    <property type="project" value="InterPro"/>
</dbReference>
<evidence type="ECO:0000259" key="4">
    <source>
        <dbReference type="Pfam" id="PF00082"/>
    </source>
</evidence>
<evidence type="ECO:0008006" key="8">
    <source>
        <dbReference type="Google" id="ProtNLM"/>
    </source>
</evidence>
<organism evidence="6">
    <name type="scientific">Triticum aestivum</name>
    <name type="common">Wheat</name>
    <dbReference type="NCBI Taxonomy" id="4565"/>
    <lineage>
        <taxon>Eukaryota</taxon>
        <taxon>Viridiplantae</taxon>
        <taxon>Streptophyta</taxon>
        <taxon>Embryophyta</taxon>
        <taxon>Tracheophyta</taxon>
        <taxon>Spermatophyta</taxon>
        <taxon>Magnoliopsida</taxon>
        <taxon>Liliopsida</taxon>
        <taxon>Poales</taxon>
        <taxon>Poaceae</taxon>
        <taxon>BOP clade</taxon>
        <taxon>Pooideae</taxon>
        <taxon>Triticodae</taxon>
        <taxon>Triticeae</taxon>
        <taxon>Triticinae</taxon>
        <taxon>Triticum</taxon>
    </lineage>
</organism>
<dbReference type="SMR" id="A0A3B6N2V6"/>
<evidence type="ECO:0000259" key="5">
    <source>
        <dbReference type="Pfam" id="PF17766"/>
    </source>
</evidence>
<dbReference type="Gramene" id="TraesCS5D03G1218900.1">
    <property type="protein sequence ID" value="TraesCS5D03G1218900.1.CDS"/>
    <property type="gene ID" value="TraesCS5D03G1218900"/>
</dbReference>
<keyword evidence="7" id="KW-1185">Reference proteome</keyword>
<evidence type="ECO:0000256" key="3">
    <source>
        <dbReference type="PROSITE-ProRule" id="PRU01240"/>
    </source>
</evidence>
<evidence type="ECO:0000256" key="1">
    <source>
        <dbReference type="ARBA" id="ARBA00011073"/>
    </source>
</evidence>
<dbReference type="InterPro" id="IPR041469">
    <property type="entry name" value="Subtilisin-like_FN3"/>
</dbReference>
<keyword evidence="2" id="KW-0732">Signal</keyword>
<dbReference type="STRING" id="4565.A0A3B6N2V6"/>
<dbReference type="PANTHER" id="PTHR10795">
    <property type="entry name" value="PROPROTEIN CONVERTASE SUBTILISIN/KEXIN"/>
    <property type="match status" value="1"/>
</dbReference>
<accession>A0A3B6N2V6</accession>
<dbReference type="GO" id="GO:0006508">
    <property type="term" value="P:proteolysis"/>
    <property type="evidence" value="ECO:0007669"/>
    <property type="project" value="InterPro"/>
</dbReference>
<proteinExistence type="inferred from homology"/>
<dbReference type="InterPro" id="IPR045051">
    <property type="entry name" value="SBT"/>
</dbReference>
<dbReference type="Pfam" id="PF00082">
    <property type="entry name" value="Peptidase_S8"/>
    <property type="match status" value="1"/>
</dbReference>
<dbReference type="Proteomes" id="UP000019116">
    <property type="component" value="Chromosome 5D"/>
</dbReference>
<dbReference type="Pfam" id="PF17766">
    <property type="entry name" value="fn3_6"/>
    <property type="match status" value="1"/>
</dbReference>
<dbReference type="SUPFAM" id="SSF52743">
    <property type="entry name" value="Subtilisin-like"/>
    <property type="match status" value="1"/>
</dbReference>
<comment type="similarity">
    <text evidence="1 3">Belongs to the peptidase S8 family.</text>
</comment>
<sequence>MAVPHVSGAAILLKSVHQSWSPAAIKSALMTTADIVDNSGNGIQDEQLDAAKAYKLGAGHINVSMAMDPGLVYELNEGQYAAHVCSTLGEAALHAISRNDSWRCSELPTVHLSNLNYPSITVALQPTGFTVEERHTFPRAEPETYTAKVVMPPEVRVAVDPSTLMFTYTGEEASYQIWVSSSSNSPVQGAVYQGTIEWSSSDHMVRSPMIAVVGLAISQPSTAWKLD</sequence>
<dbReference type="Gramene" id="TraesCS5D02G554200.1">
    <property type="protein sequence ID" value="TraesCS5D02G554200.1"/>
    <property type="gene ID" value="TraesCS5D02G554200"/>
</dbReference>
<reference evidence="6" key="2">
    <citation type="submission" date="2018-10" db="UniProtKB">
        <authorList>
            <consortium name="EnsemblPlants"/>
        </authorList>
    </citation>
    <scope>IDENTIFICATION</scope>
</reference>
<dbReference type="EnsemblPlants" id="TraesCS5D02G554200.1">
    <property type="protein sequence ID" value="TraesCS5D02G554200.1"/>
    <property type="gene ID" value="TraesCS5D02G554200"/>
</dbReference>
<dbReference type="OrthoDB" id="10256524at2759"/>
<dbReference type="InterPro" id="IPR036852">
    <property type="entry name" value="Peptidase_S8/S53_dom_sf"/>
</dbReference>
<evidence type="ECO:0000256" key="2">
    <source>
        <dbReference type="ARBA" id="ARBA00022729"/>
    </source>
</evidence>
<feature type="domain" description="Peptidase S8/S53" evidence="4">
    <location>
        <begin position="1"/>
        <end position="40"/>
    </location>
</feature>
<reference evidence="6" key="1">
    <citation type="submission" date="2018-08" db="EMBL/GenBank/DDBJ databases">
        <authorList>
            <person name="Rossello M."/>
        </authorList>
    </citation>
    <scope>NUCLEOTIDE SEQUENCE [LARGE SCALE GENOMIC DNA]</scope>
    <source>
        <strain evidence="6">cv. Chinese Spring</strain>
    </source>
</reference>
<evidence type="ECO:0000313" key="7">
    <source>
        <dbReference type="Proteomes" id="UP000019116"/>
    </source>
</evidence>
<dbReference type="InterPro" id="IPR000209">
    <property type="entry name" value="Peptidase_S8/S53_dom"/>
</dbReference>
<comment type="caution">
    <text evidence="3">Lacks conserved residue(s) required for the propagation of feature annotation.</text>
</comment>
<dbReference type="AlphaFoldDB" id="A0A3B6N2V6"/>
<dbReference type="Gene3D" id="3.40.50.200">
    <property type="entry name" value="Peptidase S8/S53 domain"/>
    <property type="match status" value="1"/>
</dbReference>